<dbReference type="PANTHER" id="PTHR30404:SF0">
    <property type="entry name" value="N-ACETYLMURAMOYL-L-ALANINE AMIDASE AMIC"/>
    <property type="match status" value="1"/>
</dbReference>
<sequence>MSGFSRVIRWIVLVAVVMLSATAGAVAQQAGASGSGLSALARFEPEGSSIRDAGDGIAVDLNISQPVPWRVRTLADPPRLVLDFREVDWGRIEDRALSTAAHVRDLRAGLLQPGWSRLVLQLDGPFKVASAEMRTDPSGRGGAVVRLTLRPEPMAAFRAASAAPDPARWTLPRPATMPASQRQKRGEGPLVVVLDPGHGGIDPGAVEGKVHEADVVLAFARKLKEALLRAGGIKVVMTRDEDVFVPLETRISIARAAKADLFLAIHADAIPEGRAIGATVYTLAEKATDRASELLAERHDRDDLLAGVDLTGQDDEVAGVLMDLARTETMPRSERFARDLVTAIKAAKLHMHRHPHQQAAFSVLKSADIPSVLLELGFLSSKSDRKRLRDPKWQATMVGAIISAIRVWAVQDAAEAALLRQ</sequence>
<reference evidence="8" key="1">
    <citation type="journal article" date="2019" name="Int. J. Syst. Evol. Microbiol.">
        <title>The Global Catalogue of Microorganisms (GCM) 10K type strain sequencing project: providing services to taxonomists for standard genome sequencing and annotation.</title>
        <authorList>
            <consortium name="The Broad Institute Genomics Platform"/>
            <consortium name="The Broad Institute Genome Sequencing Center for Infectious Disease"/>
            <person name="Wu L."/>
            <person name="Ma J."/>
        </authorList>
    </citation>
    <scope>NUCLEOTIDE SEQUENCE [LARGE SCALE GENOMIC DNA]</scope>
    <source>
        <strain evidence="8">KCTC 62192</strain>
    </source>
</reference>
<keyword evidence="8" id="KW-1185">Reference proteome</keyword>
<dbReference type="InterPro" id="IPR050695">
    <property type="entry name" value="N-acetylmuramoyl_amidase_3"/>
</dbReference>
<dbReference type="PANTHER" id="PTHR30404">
    <property type="entry name" value="N-ACETYLMURAMOYL-L-ALANINE AMIDASE"/>
    <property type="match status" value="1"/>
</dbReference>
<comment type="caution">
    <text evidence="7">The sequence shown here is derived from an EMBL/GenBank/DDBJ whole genome shotgun (WGS) entry which is preliminary data.</text>
</comment>
<comment type="catalytic activity">
    <reaction evidence="1">
        <text>Hydrolyzes the link between N-acetylmuramoyl residues and L-amino acid residues in certain cell-wall glycopeptides.</text>
        <dbReference type="EC" id="3.5.1.28"/>
    </reaction>
</comment>
<organism evidence="7 8">
    <name type="scientific">Acidimangrovimonas pyrenivorans</name>
    <dbReference type="NCBI Taxonomy" id="2030798"/>
    <lineage>
        <taxon>Bacteria</taxon>
        <taxon>Pseudomonadati</taxon>
        <taxon>Pseudomonadota</taxon>
        <taxon>Alphaproteobacteria</taxon>
        <taxon>Rhodobacterales</taxon>
        <taxon>Paracoccaceae</taxon>
        <taxon>Acidimangrovimonas</taxon>
    </lineage>
</organism>
<evidence type="ECO:0000256" key="2">
    <source>
        <dbReference type="ARBA" id="ARBA00011901"/>
    </source>
</evidence>
<dbReference type="InterPro" id="IPR021731">
    <property type="entry name" value="AMIN_dom"/>
</dbReference>
<dbReference type="RefSeq" id="WP_377834590.1">
    <property type="nucleotide sequence ID" value="NZ_JBHRSK010000015.1"/>
</dbReference>
<evidence type="ECO:0000313" key="8">
    <source>
        <dbReference type="Proteomes" id="UP001595443"/>
    </source>
</evidence>
<evidence type="ECO:0000256" key="3">
    <source>
        <dbReference type="ARBA" id="ARBA00022801"/>
    </source>
</evidence>
<dbReference type="Gene3D" id="3.40.630.40">
    <property type="entry name" value="Zn-dependent exopeptidases"/>
    <property type="match status" value="1"/>
</dbReference>
<dbReference type="Pfam" id="PF01520">
    <property type="entry name" value="Amidase_3"/>
    <property type="match status" value="1"/>
</dbReference>
<dbReference type="Pfam" id="PF11741">
    <property type="entry name" value="AMIN"/>
    <property type="match status" value="1"/>
</dbReference>
<proteinExistence type="predicted"/>
<keyword evidence="5" id="KW-0732">Signal</keyword>
<accession>A0ABV7AKQ3</accession>
<dbReference type="EMBL" id="JBHRSK010000015">
    <property type="protein sequence ID" value="MFC2969830.1"/>
    <property type="molecule type" value="Genomic_DNA"/>
</dbReference>
<dbReference type="SMART" id="SM00646">
    <property type="entry name" value="Ami_3"/>
    <property type="match status" value="1"/>
</dbReference>
<keyword evidence="3" id="KW-0378">Hydrolase</keyword>
<gene>
    <name evidence="7" type="ORF">ACFOES_17155</name>
</gene>
<name>A0ABV7AKQ3_9RHOB</name>
<protein>
    <recommendedName>
        <fullName evidence="2">N-acetylmuramoyl-L-alanine amidase</fullName>
        <ecNumber evidence="2">3.5.1.28</ecNumber>
    </recommendedName>
</protein>
<dbReference type="Proteomes" id="UP001595443">
    <property type="component" value="Unassembled WGS sequence"/>
</dbReference>
<feature type="signal peptide" evidence="5">
    <location>
        <begin position="1"/>
        <end position="25"/>
    </location>
</feature>
<evidence type="ECO:0000256" key="4">
    <source>
        <dbReference type="SAM" id="MobiDB-lite"/>
    </source>
</evidence>
<evidence type="ECO:0000256" key="5">
    <source>
        <dbReference type="SAM" id="SignalP"/>
    </source>
</evidence>
<dbReference type="Gene3D" id="2.60.40.3500">
    <property type="match status" value="1"/>
</dbReference>
<dbReference type="CDD" id="cd02696">
    <property type="entry name" value="MurNAc-LAA"/>
    <property type="match status" value="1"/>
</dbReference>
<dbReference type="SUPFAM" id="SSF53187">
    <property type="entry name" value="Zn-dependent exopeptidases"/>
    <property type="match status" value="1"/>
</dbReference>
<evidence type="ECO:0000313" key="7">
    <source>
        <dbReference type="EMBL" id="MFC2969830.1"/>
    </source>
</evidence>
<feature type="region of interest" description="Disordered" evidence="4">
    <location>
        <begin position="167"/>
        <end position="186"/>
    </location>
</feature>
<feature type="domain" description="MurNAc-LAA" evidence="6">
    <location>
        <begin position="251"/>
        <end position="406"/>
    </location>
</feature>
<evidence type="ECO:0000256" key="1">
    <source>
        <dbReference type="ARBA" id="ARBA00001561"/>
    </source>
</evidence>
<dbReference type="EC" id="3.5.1.28" evidence="2"/>
<dbReference type="InterPro" id="IPR002508">
    <property type="entry name" value="MurNAc-LAA_cat"/>
</dbReference>
<feature type="chain" id="PRO_5045928285" description="N-acetylmuramoyl-L-alanine amidase" evidence="5">
    <location>
        <begin position="26"/>
        <end position="421"/>
    </location>
</feature>
<evidence type="ECO:0000259" key="6">
    <source>
        <dbReference type="SMART" id="SM00646"/>
    </source>
</evidence>